<keyword evidence="2" id="KW-1185">Reference proteome</keyword>
<dbReference type="EMBL" id="JAHRIN010042377">
    <property type="protein sequence ID" value="MEQ2205900.1"/>
    <property type="molecule type" value="Genomic_DNA"/>
</dbReference>
<evidence type="ECO:0000313" key="1">
    <source>
        <dbReference type="EMBL" id="MEQ2205900.1"/>
    </source>
</evidence>
<comment type="caution">
    <text evidence="1">The sequence shown here is derived from an EMBL/GenBank/DDBJ whole genome shotgun (WGS) entry which is preliminary data.</text>
</comment>
<gene>
    <name evidence="1" type="ORF">XENOCAPTIV_017636</name>
</gene>
<sequence length="144" mass="16317">MLIFYLTEMHLYVSSQCVRAADGRSGQQHAALPAAHREKQSRVEEVDVILQRSEGGATISYYQLMHMQTVALPVHYQTLCESSKLYDPGQQYAAHVRDLQLPEQPVVHYSFETYSPSSSRYKLCLELTPLTKNLRGLPQTIGDC</sequence>
<evidence type="ECO:0000313" key="2">
    <source>
        <dbReference type="Proteomes" id="UP001434883"/>
    </source>
</evidence>
<proteinExistence type="predicted"/>
<reference evidence="1 2" key="1">
    <citation type="submission" date="2021-06" db="EMBL/GenBank/DDBJ databases">
        <authorList>
            <person name="Palmer J.M."/>
        </authorList>
    </citation>
    <scope>NUCLEOTIDE SEQUENCE [LARGE SCALE GENOMIC DNA]</scope>
    <source>
        <strain evidence="1 2">XC_2019</strain>
        <tissue evidence="1">Muscle</tissue>
    </source>
</reference>
<protein>
    <submittedName>
        <fullName evidence="1">Uncharacterized protein</fullName>
    </submittedName>
</protein>
<accession>A0ABV0RCQ1</accession>
<organism evidence="1 2">
    <name type="scientific">Xenoophorus captivus</name>
    <dbReference type="NCBI Taxonomy" id="1517983"/>
    <lineage>
        <taxon>Eukaryota</taxon>
        <taxon>Metazoa</taxon>
        <taxon>Chordata</taxon>
        <taxon>Craniata</taxon>
        <taxon>Vertebrata</taxon>
        <taxon>Euteleostomi</taxon>
        <taxon>Actinopterygii</taxon>
        <taxon>Neopterygii</taxon>
        <taxon>Teleostei</taxon>
        <taxon>Neoteleostei</taxon>
        <taxon>Acanthomorphata</taxon>
        <taxon>Ovalentaria</taxon>
        <taxon>Atherinomorphae</taxon>
        <taxon>Cyprinodontiformes</taxon>
        <taxon>Goodeidae</taxon>
        <taxon>Xenoophorus</taxon>
    </lineage>
</organism>
<dbReference type="Gene3D" id="1.20.1270.60">
    <property type="entry name" value="Arfaptin homology (AH) domain/BAR domain"/>
    <property type="match status" value="1"/>
</dbReference>
<name>A0ABV0RCQ1_9TELE</name>
<dbReference type="Proteomes" id="UP001434883">
    <property type="component" value="Unassembled WGS sequence"/>
</dbReference>
<dbReference type="InterPro" id="IPR027267">
    <property type="entry name" value="AH/BAR_dom_sf"/>
</dbReference>